<dbReference type="Proteomes" id="UP000563151">
    <property type="component" value="Unassembled WGS sequence"/>
</dbReference>
<evidence type="ECO:0000313" key="7">
    <source>
        <dbReference type="EMBL" id="MBC2397985.1"/>
    </source>
</evidence>
<feature type="domain" description="Carbohydrate kinase FGGY C-terminal" evidence="6">
    <location>
        <begin position="261"/>
        <end position="455"/>
    </location>
</feature>
<evidence type="ECO:0000259" key="6">
    <source>
        <dbReference type="Pfam" id="PF02782"/>
    </source>
</evidence>
<dbReference type="InterPro" id="IPR018485">
    <property type="entry name" value="FGGY_C"/>
</dbReference>
<dbReference type="SUPFAM" id="SSF53067">
    <property type="entry name" value="Actin-like ATPase domain"/>
    <property type="match status" value="2"/>
</dbReference>
<sequence length="512" mass="58246">MEEIMKKYYIGIDIGTTSTKSILFDVNGKVVNKVTKGYPIYSDKPDFKEQDPEEIFQAVLYTLESLIKESKVSSEQIQFISFSSMMHSIIAVDQNCKPLTKCIIWADNRSREFVKKFKKAGKGHELYLRTGTPCHPMSPFYKLLWLKYEQNEIFNKSHKFISIKEYIFYKLFNQYIVDYSIASATGMFNIFKLEWDKEALGILDIDKDKLSKPVSTIFQIKNINKEYAQITGLNEDTVFVVGASDGCLANLGSKAIKKGIAAATIGTSGAVRVVFDKPVTDPKERVFCYVLTEDKYVVGGAINNGGIVYRWFKENFAEIEDIEAKKLNKEAYDILNEYIEEIEPGSKGLMFLPFLSGERAPYWDASLRGAFLGISDIHTKKHMTRALIEGICFDMNEVFQAIKDLVGEVQGVYANGGFTRSEEWIKILADIMDTNIRISENYESSCLGAVMLGMLSIGITDNLDRLDYMIDDFANYNVRKQNLNIYKDLENIYKASVQALKPINESLITFQK</sequence>
<dbReference type="PROSITE" id="PS00445">
    <property type="entry name" value="FGGY_KINASES_2"/>
    <property type="match status" value="1"/>
</dbReference>
<dbReference type="GO" id="GO:0016301">
    <property type="term" value="F:kinase activity"/>
    <property type="evidence" value="ECO:0007669"/>
    <property type="project" value="UniProtKB-KW"/>
</dbReference>
<comment type="caution">
    <text evidence="7">The sequence shown here is derived from an EMBL/GenBank/DDBJ whole genome shotgun (WGS) entry which is preliminary data.</text>
</comment>
<comment type="similarity">
    <text evidence="1 4">Belongs to the FGGY kinase family.</text>
</comment>
<dbReference type="Gene3D" id="3.30.420.40">
    <property type="match status" value="2"/>
</dbReference>
<proteinExistence type="inferred from homology"/>
<evidence type="ECO:0000259" key="5">
    <source>
        <dbReference type="Pfam" id="PF00370"/>
    </source>
</evidence>
<evidence type="ECO:0000256" key="2">
    <source>
        <dbReference type="ARBA" id="ARBA00022679"/>
    </source>
</evidence>
<dbReference type="InterPro" id="IPR000577">
    <property type="entry name" value="Carb_kinase_FGGY"/>
</dbReference>
<dbReference type="InterPro" id="IPR018483">
    <property type="entry name" value="Carb_kinase_FGGY_CS"/>
</dbReference>
<feature type="domain" description="Carbohydrate kinase FGGY N-terminal" evidence="5">
    <location>
        <begin position="8"/>
        <end position="252"/>
    </location>
</feature>
<accession>A0A923ECJ3</accession>
<keyword evidence="3 4" id="KW-0418">Kinase</keyword>
<dbReference type="InterPro" id="IPR050406">
    <property type="entry name" value="FGGY_Carb_Kinase"/>
</dbReference>
<dbReference type="EMBL" id="JAAZWO010000009">
    <property type="protein sequence ID" value="MBC2397985.1"/>
    <property type="molecule type" value="Genomic_DNA"/>
</dbReference>
<organism evidence="7 8">
    <name type="scientific">Clostridium tetanomorphum</name>
    <dbReference type="NCBI Taxonomy" id="1553"/>
    <lineage>
        <taxon>Bacteria</taxon>
        <taxon>Bacillati</taxon>
        <taxon>Bacillota</taxon>
        <taxon>Clostridia</taxon>
        <taxon>Eubacteriales</taxon>
        <taxon>Clostridiaceae</taxon>
        <taxon>Clostridium</taxon>
    </lineage>
</organism>
<dbReference type="PANTHER" id="PTHR43095:SF2">
    <property type="entry name" value="GLUCONOKINASE"/>
    <property type="match status" value="1"/>
</dbReference>
<protein>
    <submittedName>
        <fullName evidence="7">Gluconokinase</fullName>
    </submittedName>
</protein>
<evidence type="ECO:0000256" key="4">
    <source>
        <dbReference type="RuleBase" id="RU003733"/>
    </source>
</evidence>
<dbReference type="Pfam" id="PF02782">
    <property type="entry name" value="FGGY_C"/>
    <property type="match status" value="1"/>
</dbReference>
<dbReference type="Pfam" id="PF00370">
    <property type="entry name" value="FGGY_N"/>
    <property type="match status" value="1"/>
</dbReference>
<dbReference type="GO" id="GO:0016773">
    <property type="term" value="F:phosphotransferase activity, alcohol group as acceptor"/>
    <property type="evidence" value="ECO:0007669"/>
    <property type="project" value="InterPro"/>
</dbReference>
<keyword evidence="8" id="KW-1185">Reference proteome</keyword>
<evidence type="ECO:0000256" key="3">
    <source>
        <dbReference type="ARBA" id="ARBA00022777"/>
    </source>
</evidence>
<keyword evidence="2 4" id="KW-0808">Transferase</keyword>
<evidence type="ECO:0000256" key="1">
    <source>
        <dbReference type="ARBA" id="ARBA00009156"/>
    </source>
</evidence>
<dbReference type="InterPro" id="IPR018484">
    <property type="entry name" value="FGGY_N"/>
</dbReference>
<evidence type="ECO:0000313" key="8">
    <source>
        <dbReference type="Proteomes" id="UP000563151"/>
    </source>
</evidence>
<dbReference type="PANTHER" id="PTHR43095">
    <property type="entry name" value="SUGAR KINASE"/>
    <property type="match status" value="1"/>
</dbReference>
<dbReference type="CDD" id="cd07770">
    <property type="entry name" value="ASKHA_NBD_FGGY_GntK"/>
    <property type="match status" value="1"/>
</dbReference>
<dbReference type="GO" id="GO:0005975">
    <property type="term" value="P:carbohydrate metabolic process"/>
    <property type="evidence" value="ECO:0007669"/>
    <property type="project" value="InterPro"/>
</dbReference>
<name>A0A923ECJ3_CLOTT</name>
<dbReference type="InterPro" id="IPR043129">
    <property type="entry name" value="ATPase_NBD"/>
</dbReference>
<reference evidence="7 8" key="1">
    <citation type="submission" date="2020-04" db="EMBL/GenBank/DDBJ databases">
        <title>Genomic insights into acetone-butanol-ethanol (ABE) fermentation by sequencing solventogenic clostridia strains.</title>
        <authorList>
            <person name="Brown S."/>
        </authorList>
    </citation>
    <scope>NUCLEOTIDE SEQUENCE [LARGE SCALE GENOMIC DNA]</scope>
    <source>
        <strain evidence="7 8">DJ011</strain>
    </source>
</reference>
<gene>
    <name evidence="7" type="ORF">HGG79_09380</name>
</gene>
<dbReference type="PIRSF" id="PIRSF000538">
    <property type="entry name" value="GlpK"/>
    <property type="match status" value="1"/>
</dbReference>
<dbReference type="AlphaFoldDB" id="A0A923ECJ3"/>